<dbReference type="PROSITE" id="PS50253">
    <property type="entry name" value="COX3"/>
    <property type="match status" value="1"/>
</dbReference>
<dbReference type="InterPro" id="IPR000298">
    <property type="entry name" value="Cyt_c_oxidase-like_su3"/>
</dbReference>
<keyword evidence="8 11" id="KW-0496">Mitochondrion</keyword>
<gene>
    <name evidence="11" type="primary">cox3</name>
</gene>
<feature type="transmembrane region" description="Helical" evidence="9">
    <location>
        <begin position="237"/>
        <end position="257"/>
    </location>
</feature>
<feature type="transmembrane region" description="Helical" evidence="9">
    <location>
        <begin position="157"/>
        <end position="175"/>
    </location>
</feature>
<dbReference type="GO" id="GO:0004129">
    <property type="term" value="F:cytochrome-c oxidase activity"/>
    <property type="evidence" value="ECO:0007669"/>
    <property type="project" value="InterPro"/>
</dbReference>
<keyword evidence="5" id="KW-1278">Translocase</keyword>
<evidence type="ECO:0000256" key="4">
    <source>
        <dbReference type="ARBA" id="ARBA00022692"/>
    </source>
</evidence>
<dbReference type="FunFam" id="1.20.120.80:FF:000002">
    <property type="entry name" value="Cytochrome c oxidase subunit 3"/>
    <property type="match status" value="1"/>
</dbReference>
<dbReference type="Gene3D" id="1.10.287.70">
    <property type="match status" value="1"/>
</dbReference>
<keyword evidence="4 8" id="KW-0812">Transmembrane</keyword>
<evidence type="ECO:0000256" key="8">
    <source>
        <dbReference type="RuleBase" id="RU003375"/>
    </source>
</evidence>
<evidence type="ECO:0000256" key="1">
    <source>
        <dbReference type="ARBA" id="ARBA00004141"/>
    </source>
</evidence>
<keyword evidence="7 9" id="KW-0472">Membrane</keyword>
<feature type="transmembrane region" description="Helical" evidence="9">
    <location>
        <begin position="78"/>
        <end position="102"/>
    </location>
</feature>
<evidence type="ECO:0000256" key="6">
    <source>
        <dbReference type="ARBA" id="ARBA00022989"/>
    </source>
</evidence>
<evidence type="ECO:0000259" key="10">
    <source>
        <dbReference type="PROSITE" id="PS50253"/>
    </source>
</evidence>
<accession>A0A7T1SSS6</accession>
<comment type="subcellular location">
    <subcellularLocation>
        <location evidence="1">Membrane</location>
        <topology evidence="1">Multi-pass membrane protein</topology>
    </subcellularLocation>
</comment>
<name>A0A7T1SSS6_SABSP</name>
<feature type="transmembrane region" description="Helical" evidence="9">
    <location>
        <begin position="122"/>
        <end position="145"/>
    </location>
</feature>
<dbReference type="GO" id="GO:0016020">
    <property type="term" value="C:membrane"/>
    <property type="evidence" value="ECO:0007669"/>
    <property type="project" value="UniProtKB-SubCell"/>
</dbReference>
<reference evidence="11" key="1">
    <citation type="submission" date="2020-09" db="EMBL/GenBank/DDBJ databases">
        <authorList>
            <person name="Sun Y."/>
            <person name="Daffe G."/>
            <person name="Kupriyanova E.K."/>
        </authorList>
    </citation>
    <scope>NUCLEOTIDE SEQUENCE</scope>
</reference>
<dbReference type="InterPro" id="IPR024791">
    <property type="entry name" value="Cyt_c/ubiquinol_Oxase_su3"/>
</dbReference>
<evidence type="ECO:0000256" key="2">
    <source>
        <dbReference type="ARBA" id="ARBA00010581"/>
    </source>
</evidence>
<comment type="function">
    <text evidence="8">Component of the cytochrome c oxidase, the last enzyme in the mitochondrial electron transport chain which drives oxidative phosphorylation. The respiratory chain contains 3 multisubunit complexes succinate dehydrogenase (complex II, CII), ubiquinol-cytochrome c oxidoreductase (cytochrome b-c1 complex, complex III, CIII) and cytochrome c oxidase (complex IV, CIV), that cooperate to transfer electrons derived from NADH and succinate to molecular oxygen, creating an electrochemical gradient over the inner membrane that drives transmembrane transport and the ATP synthase. Cytochrome c oxidase is the component of the respiratory chain that catalyzes the reduction of oxygen to water. Electrons originating from reduced cytochrome c in the intermembrane space (IMS) are transferred via the dinuclear copper A center (CU(A)) of subunit 2 and heme A of subunit 1 to the active site in subunit 1, a binuclear center (BNC) formed by heme A3 and copper B (CU(B)). The BNC reduces molecular oxygen to 2 water molecules using 4 electrons from cytochrome c in the IMS and 4 protons from the mitochondrial matrix.</text>
</comment>
<dbReference type="SUPFAM" id="SSF81452">
    <property type="entry name" value="Cytochrome c oxidase subunit III-like"/>
    <property type="match status" value="1"/>
</dbReference>
<dbReference type="InterPro" id="IPR033945">
    <property type="entry name" value="Cyt_c_oxase_su3_dom"/>
</dbReference>
<dbReference type="PANTHER" id="PTHR11403">
    <property type="entry name" value="CYTOCHROME C OXIDASE SUBUNIT III"/>
    <property type="match status" value="1"/>
</dbReference>
<evidence type="ECO:0000313" key="11">
    <source>
        <dbReference type="EMBL" id="QPO99961.1"/>
    </source>
</evidence>
<feature type="domain" description="Heme-copper oxidase subunit III family profile" evidence="10">
    <location>
        <begin position="2"/>
        <end position="260"/>
    </location>
</feature>
<dbReference type="InterPro" id="IPR013833">
    <property type="entry name" value="Cyt_c_oxidase_su3_a-hlx"/>
</dbReference>
<feature type="transmembrane region" description="Helical" evidence="9">
    <location>
        <begin position="39"/>
        <end position="57"/>
    </location>
</feature>
<feature type="transmembrane region" description="Helical" evidence="9">
    <location>
        <begin position="195"/>
        <end position="216"/>
    </location>
</feature>
<evidence type="ECO:0000256" key="9">
    <source>
        <dbReference type="SAM" id="Phobius"/>
    </source>
</evidence>
<sequence length="260" mass="28822">MRRTAPHLVEVSPWPLLVGMLALSLTVNLVMFFRGQLGWLGGVMSFIALVFVLGQWWRDVIRESTYMGEHSKVVVSGLKIGMVLFILSEVMFFFGFFWAFFHASLAPAVELGCAWPPVGLEVIPAMGAPLLNTGILLGSGVSVTYSHHSYLAGDGGAGNFSLLITIILGVLFTGIQGLEYSEASFSIADSVYGSTFFLMTGFHGFHVLVGSTYLLVSLIRGYLGHYSSTHHVGFELAAWYWHFVDVVWIFLFIWVYWWGS</sequence>
<dbReference type="RefSeq" id="YP_010127465.1">
    <property type="nucleotide sequence ID" value="NC_056279.1"/>
</dbReference>
<evidence type="ECO:0000256" key="3">
    <source>
        <dbReference type="ARBA" id="ARBA00015944"/>
    </source>
</evidence>
<evidence type="ECO:0000256" key="5">
    <source>
        <dbReference type="ARBA" id="ARBA00022967"/>
    </source>
</evidence>
<dbReference type="PANTHER" id="PTHR11403:SF7">
    <property type="entry name" value="CYTOCHROME C OXIDASE SUBUNIT 3"/>
    <property type="match status" value="1"/>
</dbReference>
<comment type="similarity">
    <text evidence="2 8">Belongs to the cytochrome c oxidase subunit 3 family.</text>
</comment>
<dbReference type="GeneID" id="65333796"/>
<feature type="transmembrane region" description="Helical" evidence="9">
    <location>
        <begin position="12"/>
        <end position="33"/>
    </location>
</feature>
<dbReference type="EMBL" id="MW002660">
    <property type="protein sequence ID" value="QPO99961.1"/>
    <property type="molecule type" value="Genomic_DNA"/>
</dbReference>
<dbReference type="CDD" id="cd01665">
    <property type="entry name" value="Cyt_c_Oxidase_III"/>
    <property type="match status" value="1"/>
</dbReference>
<dbReference type="GO" id="GO:0006123">
    <property type="term" value="P:mitochondrial electron transport, cytochrome c to oxygen"/>
    <property type="evidence" value="ECO:0007669"/>
    <property type="project" value="TreeGrafter"/>
</dbReference>
<dbReference type="GO" id="GO:0005739">
    <property type="term" value="C:mitochondrion"/>
    <property type="evidence" value="ECO:0007669"/>
    <property type="project" value="TreeGrafter"/>
</dbReference>
<geneLocation type="mitochondrion" evidence="11"/>
<dbReference type="InterPro" id="IPR035973">
    <property type="entry name" value="Cyt_c_oxidase_su3-like_sf"/>
</dbReference>
<proteinExistence type="inferred from homology"/>
<dbReference type="AlphaFoldDB" id="A0A7T1SSS6"/>
<organism evidence="11">
    <name type="scientific">Sabella spallanzanii</name>
    <name type="common">European fan worm</name>
    <name type="synonym">Spirographis spallanzanii</name>
    <dbReference type="NCBI Taxonomy" id="85702"/>
    <lineage>
        <taxon>Eukaryota</taxon>
        <taxon>Metazoa</taxon>
        <taxon>Spiralia</taxon>
        <taxon>Lophotrochozoa</taxon>
        <taxon>Annelida</taxon>
        <taxon>Polychaeta</taxon>
        <taxon>Sedentaria</taxon>
        <taxon>Canalipalpata</taxon>
        <taxon>Sabellida</taxon>
        <taxon>Sabellidae</taxon>
        <taxon>Sabella</taxon>
    </lineage>
</organism>
<keyword evidence="6 9" id="KW-1133">Transmembrane helix</keyword>
<protein>
    <recommendedName>
        <fullName evidence="3 8">Cytochrome c oxidase subunit 3</fullName>
    </recommendedName>
</protein>
<evidence type="ECO:0000256" key="7">
    <source>
        <dbReference type="ARBA" id="ARBA00023136"/>
    </source>
</evidence>
<dbReference type="Pfam" id="PF00510">
    <property type="entry name" value="COX3"/>
    <property type="match status" value="1"/>
</dbReference>
<dbReference type="Gene3D" id="1.20.120.80">
    <property type="entry name" value="Cytochrome c oxidase, subunit III, four-helix bundle"/>
    <property type="match status" value="1"/>
</dbReference>